<organism evidence="1">
    <name type="scientific">Bosea sp. NBC_00436</name>
    <dbReference type="NCBI Taxonomy" id="2969620"/>
    <lineage>
        <taxon>Bacteria</taxon>
        <taxon>Pseudomonadati</taxon>
        <taxon>Pseudomonadota</taxon>
        <taxon>Alphaproteobacteria</taxon>
        <taxon>Hyphomicrobiales</taxon>
        <taxon>Boseaceae</taxon>
        <taxon>Bosea</taxon>
    </lineage>
</organism>
<dbReference type="Pfam" id="PF05962">
    <property type="entry name" value="HutD"/>
    <property type="match status" value="1"/>
</dbReference>
<gene>
    <name evidence="1" type="ORF">NWE54_01570</name>
</gene>
<dbReference type="PANTHER" id="PTHR37943">
    <property type="entry name" value="PROTEIN VES"/>
    <property type="match status" value="1"/>
</dbReference>
<dbReference type="InterPro" id="IPR011051">
    <property type="entry name" value="RmlC_Cupin_sf"/>
</dbReference>
<protein>
    <submittedName>
        <fullName evidence="1">HutD family protein</fullName>
    </submittedName>
</protein>
<dbReference type="EMBL" id="CP102774">
    <property type="protein sequence ID" value="UZF87511.1"/>
    <property type="molecule type" value="Genomic_DNA"/>
</dbReference>
<evidence type="ECO:0000313" key="1">
    <source>
        <dbReference type="EMBL" id="UZF87511.1"/>
    </source>
</evidence>
<proteinExistence type="predicted"/>
<dbReference type="Gene3D" id="2.60.120.10">
    <property type="entry name" value="Jelly Rolls"/>
    <property type="match status" value="1"/>
</dbReference>
<accession>A0A9E7ZWW4</accession>
<dbReference type="AlphaFoldDB" id="A0A9E7ZWW4"/>
<sequence length="255" mass="27694">MNTALFRHGRACPDHPRLQQCHVVFKTWMLATRASMTNWNHVVFMRSGLRPIGLSRNDDSYELQGRGALMRIIRAADCKIMRWKNGGGTTTEIAVSPEGASLSDFDWRISMAHVGQDGPFSSFPGIDRTLSVLTGNGIRLAFGDGETALLDRATAPFFFAADRAVDGVLVDGAIDDLNVMSRRSHWQHRVERLSSADSLAVNDGLLVLVARKGDWQVNGAALPVGDSAVLDAPGSVELTVGGDQAELYAVWLMAS</sequence>
<name>A0A9E7ZWW4_9HYPH</name>
<dbReference type="InterPro" id="IPR014710">
    <property type="entry name" value="RmlC-like_jellyroll"/>
</dbReference>
<dbReference type="CDD" id="cd20293">
    <property type="entry name" value="cupin_HutD_N"/>
    <property type="match status" value="1"/>
</dbReference>
<dbReference type="InterPro" id="IPR010282">
    <property type="entry name" value="Uncharacterised_HutD/Ves"/>
</dbReference>
<dbReference type="SUPFAM" id="SSF51182">
    <property type="entry name" value="RmlC-like cupins"/>
    <property type="match status" value="1"/>
</dbReference>
<reference evidence="1" key="1">
    <citation type="submission" date="2022-08" db="EMBL/GenBank/DDBJ databases">
        <title>Complete Genome Sequences of 2 Bosea sp. soil isolates.</title>
        <authorList>
            <person name="Alvarez Arevalo M."/>
            <person name="Sterndorff E.B."/>
            <person name="Faurdal D."/>
            <person name="Joergensen T.S."/>
            <person name="Weber T."/>
        </authorList>
    </citation>
    <scope>NUCLEOTIDE SEQUENCE</scope>
    <source>
        <strain evidence="1">NBC_00436</strain>
    </source>
</reference>
<dbReference type="PANTHER" id="PTHR37943:SF1">
    <property type="entry name" value="PROTEIN VES"/>
    <property type="match status" value="1"/>
</dbReference>